<name>A0A2T2XDT8_9FIRM</name>
<protein>
    <recommendedName>
        <fullName evidence="1">PucR C-terminal helix-turn-helix domain-containing protein</fullName>
    </recommendedName>
</protein>
<dbReference type="InterPro" id="IPR042070">
    <property type="entry name" value="PucR_C-HTH_sf"/>
</dbReference>
<dbReference type="AlphaFoldDB" id="A0A2T2XDT8"/>
<organism evidence="2 3">
    <name type="scientific">Sulfobacillus benefaciens</name>
    <dbReference type="NCBI Taxonomy" id="453960"/>
    <lineage>
        <taxon>Bacteria</taxon>
        <taxon>Bacillati</taxon>
        <taxon>Bacillota</taxon>
        <taxon>Clostridia</taxon>
        <taxon>Eubacteriales</taxon>
        <taxon>Clostridiales Family XVII. Incertae Sedis</taxon>
        <taxon>Sulfobacillus</taxon>
    </lineage>
</organism>
<feature type="domain" description="PucR C-terminal helix-turn-helix" evidence="1">
    <location>
        <begin position="12"/>
        <end position="47"/>
    </location>
</feature>
<evidence type="ECO:0000313" key="3">
    <source>
        <dbReference type="Proteomes" id="UP000242972"/>
    </source>
</evidence>
<proteinExistence type="predicted"/>
<comment type="caution">
    <text evidence="2">The sequence shown here is derived from an EMBL/GenBank/DDBJ whole genome shotgun (WGS) entry which is preliminary data.</text>
</comment>
<dbReference type="Gene3D" id="1.10.10.2840">
    <property type="entry name" value="PucR C-terminal helix-turn-helix domain"/>
    <property type="match status" value="1"/>
</dbReference>
<dbReference type="Proteomes" id="UP000242972">
    <property type="component" value="Unassembled WGS sequence"/>
</dbReference>
<accession>A0A2T2XDT8</accession>
<dbReference type="InterPro" id="IPR025736">
    <property type="entry name" value="PucR_C-HTH_dom"/>
</dbReference>
<sequence>MLGPLLTEDNQLLLYLQHGHNVTTSAQILHVHRNTVLYRIGQAEWVLEPATQKHR</sequence>
<evidence type="ECO:0000313" key="2">
    <source>
        <dbReference type="EMBL" id="PSR32684.1"/>
    </source>
</evidence>
<gene>
    <name evidence="2" type="ORF">C7B46_13060</name>
</gene>
<dbReference type="EMBL" id="PXYW01000033">
    <property type="protein sequence ID" value="PSR32684.1"/>
    <property type="molecule type" value="Genomic_DNA"/>
</dbReference>
<evidence type="ECO:0000259" key="1">
    <source>
        <dbReference type="Pfam" id="PF13556"/>
    </source>
</evidence>
<reference evidence="2 3" key="1">
    <citation type="journal article" date="2014" name="BMC Genomics">
        <title>Comparison of environmental and isolate Sulfobacillus genomes reveals diverse carbon, sulfur, nitrogen, and hydrogen metabolisms.</title>
        <authorList>
            <person name="Justice N.B."/>
            <person name="Norman A."/>
            <person name="Brown C.T."/>
            <person name="Singh A."/>
            <person name="Thomas B.C."/>
            <person name="Banfield J.F."/>
        </authorList>
    </citation>
    <scope>NUCLEOTIDE SEQUENCE [LARGE SCALE GENOMIC DNA]</scope>
    <source>
        <strain evidence="2">AMDSBA4</strain>
    </source>
</reference>
<dbReference type="Pfam" id="PF13556">
    <property type="entry name" value="HTH_30"/>
    <property type="match status" value="1"/>
</dbReference>